<sequence length="183" mass="20976">MIGGRAGHVKTIFEKIKSGYPHLLDHLRTMNAPRECAKAFQQFLLCYQVLVLPQRCIDIVLGNVVGVPRRLIALDVLNLLLEEYEDTRLHFAKRYLQMMRCYTLYGYLRPTEMQTVLTPYLALSNIFPGPNERRGILLKSMTLLEMFLLAQLLDDPIALSAELQRACTSYRATKEGTKANTKR</sequence>
<proteinExistence type="predicted"/>
<organism evidence="1 2">
    <name type="scientific">Anopheles dirus</name>
    <dbReference type="NCBI Taxonomy" id="7168"/>
    <lineage>
        <taxon>Eukaryota</taxon>
        <taxon>Metazoa</taxon>
        <taxon>Ecdysozoa</taxon>
        <taxon>Arthropoda</taxon>
        <taxon>Hexapoda</taxon>
        <taxon>Insecta</taxon>
        <taxon>Pterygota</taxon>
        <taxon>Neoptera</taxon>
        <taxon>Endopterygota</taxon>
        <taxon>Diptera</taxon>
        <taxon>Nematocera</taxon>
        <taxon>Culicoidea</taxon>
        <taxon>Culicidae</taxon>
        <taxon>Anophelinae</taxon>
        <taxon>Anopheles</taxon>
    </lineage>
</organism>
<evidence type="ECO:0000313" key="2">
    <source>
        <dbReference type="Proteomes" id="UP000075884"/>
    </source>
</evidence>
<keyword evidence="2" id="KW-1185">Reference proteome</keyword>
<protein>
    <submittedName>
        <fullName evidence="1">Uncharacterized protein</fullName>
    </submittedName>
</protein>
<reference evidence="2" key="1">
    <citation type="submission" date="2013-03" db="EMBL/GenBank/DDBJ databases">
        <title>The Genome Sequence of Anopheles dirus WRAIR2.</title>
        <authorList>
            <consortium name="The Broad Institute Genomics Platform"/>
            <person name="Neafsey D.E."/>
            <person name="Walton C."/>
            <person name="Walker B."/>
            <person name="Young S.K."/>
            <person name="Zeng Q."/>
            <person name="Gargeya S."/>
            <person name="Fitzgerald M."/>
            <person name="Haas B."/>
            <person name="Abouelleil A."/>
            <person name="Allen A.W."/>
            <person name="Alvarado L."/>
            <person name="Arachchi H.M."/>
            <person name="Berlin A.M."/>
            <person name="Chapman S.B."/>
            <person name="Gainer-Dewar J."/>
            <person name="Goldberg J."/>
            <person name="Griggs A."/>
            <person name="Gujja S."/>
            <person name="Hansen M."/>
            <person name="Howarth C."/>
            <person name="Imamovic A."/>
            <person name="Ireland A."/>
            <person name="Larimer J."/>
            <person name="McCowan C."/>
            <person name="Murphy C."/>
            <person name="Pearson M."/>
            <person name="Poon T.W."/>
            <person name="Priest M."/>
            <person name="Roberts A."/>
            <person name="Saif S."/>
            <person name="Shea T."/>
            <person name="Sisk P."/>
            <person name="Sykes S."/>
            <person name="Wortman J."/>
            <person name="Nusbaum C."/>
            <person name="Birren B."/>
        </authorList>
    </citation>
    <scope>NUCLEOTIDE SEQUENCE [LARGE SCALE GENOMIC DNA]</scope>
    <source>
        <strain evidence="2">WRAIR2</strain>
    </source>
</reference>
<dbReference type="VEuPathDB" id="VectorBase:ADIR000663"/>
<dbReference type="Proteomes" id="UP000075884">
    <property type="component" value="Unassembled WGS sequence"/>
</dbReference>
<dbReference type="EnsemblMetazoa" id="ADIR000663-RA">
    <property type="protein sequence ID" value="ADIR000663-PA"/>
    <property type="gene ID" value="ADIR000663"/>
</dbReference>
<evidence type="ECO:0000313" key="1">
    <source>
        <dbReference type="EnsemblMetazoa" id="ADIR000663-PA"/>
    </source>
</evidence>
<dbReference type="AlphaFoldDB" id="A0A182MZ58"/>
<name>A0A182MZ58_9DIPT</name>
<accession>A0A182MZ58</accession>
<reference evidence="1" key="2">
    <citation type="submission" date="2020-05" db="UniProtKB">
        <authorList>
            <consortium name="EnsemblMetazoa"/>
        </authorList>
    </citation>
    <scope>IDENTIFICATION</scope>
    <source>
        <strain evidence="1">WRAIR2</strain>
    </source>
</reference>